<dbReference type="PANTHER" id="PTHR11669">
    <property type="entry name" value="REPLICATION FACTOR C / DNA POLYMERASE III GAMMA-TAU SUBUNIT"/>
    <property type="match status" value="1"/>
</dbReference>
<dbReference type="NCBIfam" id="NF005846">
    <property type="entry name" value="PRK07764.1-6"/>
    <property type="match status" value="1"/>
</dbReference>
<evidence type="ECO:0000256" key="10">
    <source>
        <dbReference type="ARBA" id="ARBA00022932"/>
    </source>
</evidence>
<evidence type="ECO:0000256" key="7">
    <source>
        <dbReference type="ARBA" id="ARBA00022741"/>
    </source>
</evidence>
<keyword evidence="6" id="KW-0479">Metal-binding</keyword>
<dbReference type="InterPro" id="IPR045085">
    <property type="entry name" value="HLD_clamp_pol_III_gamma_tau"/>
</dbReference>
<dbReference type="Gene3D" id="3.40.50.300">
    <property type="entry name" value="P-loop containing nucleotide triphosphate hydrolases"/>
    <property type="match status" value="1"/>
</dbReference>
<dbReference type="InterPro" id="IPR022754">
    <property type="entry name" value="DNA_pol_III_gamma-3"/>
</dbReference>
<name>A0A6J6DQE4_9ZZZZ</name>
<evidence type="ECO:0000256" key="2">
    <source>
        <dbReference type="ARBA" id="ARBA00012417"/>
    </source>
</evidence>
<feature type="region of interest" description="Disordered" evidence="12">
    <location>
        <begin position="390"/>
        <end position="451"/>
    </location>
</feature>
<dbReference type="GO" id="GO:0006261">
    <property type="term" value="P:DNA-templated DNA replication"/>
    <property type="evidence" value="ECO:0007669"/>
    <property type="project" value="TreeGrafter"/>
</dbReference>
<dbReference type="FunFam" id="3.40.50.300:FF:000014">
    <property type="entry name" value="DNA polymerase III subunit gamma/tau"/>
    <property type="match status" value="1"/>
</dbReference>
<dbReference type="SUPFAM" id="SSF52540">
    <property type="entry name" value="P-loop containing nucleoside triphosphate hydrolases"/>
    <property type="match status" value="1"/>
</dbReference>
<dbReference type="SMART" id="SM00382">
    <property type="entry name" value="AAA"/>
    <property type="match status" value="1"/>
</dbReference>
<evidence type="ECO:0000256" key="3">
    <source>
        <dbReference type="ARBA" id="ARBA00022679"/>
    </source>
</evidence>
<feature type="compositionally biased region" description="Polar residues" evidence="12">
    <location>
        <begin position="433"/>
        <end position="446"/>
    </location>
</feature>
<dbReference type="GO" id="GO:0046872">
    <property type="term" value="F:metal ion binding"/>
    <property type="evidence" value="ECO:0007669"/>
    <property type="project" value="UniProtKB-KW"/>
</dbReference>
<dbReference type="CDD" id="cd00009">
    <property type="entry name" value="AAA"/>
    <property type="match status" value="1"/>
</dbReference>
<dbReference type="Pfam" id="PF13177">
    <property type="entry name" value="DNA_pol3_delta2"/>
    <property type="match status" value="1"/>
</dbReference>
<protein>
    <recommendedName>
        <fullName evidence="2">DNA-directed DNA polymerase</fullName>
        <ecNumber evidence="2">2.7.7.7</ecNumber>
    </recommendedName>
</protein>
<sequence>MSLALYRKYRPSVFADVIGQEHVTVPLSNALETGRTHHAYLFSGPRGCGKTSSARIMARSLNCEKGPTPNPCGQCQSCTDLVANGPGSLDVIELDAATHGLVDDARDLRDKAFFAPVHSRYKIYIIDEAHQLGPGAANALLKVVEEPPAHVIFIFATTEPDKLIATIRSRTHHYPFRLVPPGILALHLEKICEAEGVKVAKGVIPLVVRASGGSVRDALSVLGQLLAGAGKDGVSYEIAIQLLGFTDGALLDDALDAIAARDGATLFKTIDRVIESGHDPRRFTSDLLERLRDLMIVDALKDSTANSILRDLPEDQMERMRNQSNRIGAANLSRAADIAAEGLTQMRGATAPRLILELICGRILLPIGDSSDAGMLSRIERLERAENIAPLSSTRSSETRVADSASSSARSSETRTEPSASVRNVEAKEKAASTHSTQAEGTTKSEASSTKVAAVAPTVKAKETAPSAAPKEKVPGNFDIAALRRAWPDVIEDVKKRRRLTWSLLSASAQVLSVDEDAITIGIVNPGAKESFERSESDVILRNAFIDVVGIDRRIAVVVDPSIDTNTPAARETRTSEAPTDPNQLTGAALLMQELGAQVIEGK</sequence>
<dbReference type="GO" id="GO:0005524">
    <property type="term" value="F:ATP binding"/>
    <property type="evidence" value="ECO:0007669"/>
    <property type="project" value="UniProtKB-KW"/>
</dbReference>
<keyword evidence="9" id="KW-0067">ATP-binding</keyword>
<keyword evidence="3" id="KW-0808">Transferase</keyword>
<reference evidence="14" key="1">
    <citation type="submission" date="2020-05" db="EMBL/GenBank/DDBJ databases">
        <authorList>
            <person name="Chiriac C."/>
            <person name="Salcher M."/>
            <person name="Ghai R."/>
            <person name="Kavagutti S V."/>
        </authorList>
    </citation>
    <scope>NUCLEOTIDE SEQUENCE</scope>
</reference>
<evidence type="ECO:0000256" key="11">
    <source>
        <dbReference type="ARBA" id="ARBA00049244"/>
    </source>
</evidence>
<dbReference type="InterPro" id="IPR012763">
    <property type="entry name" value="DNA_pol_III_sug/sutau_N"/>
</dbReference>
<keyword evidence="10" id="KW-0239">DNA-directed DNA polymerase</keyword>
<dbReference type="InterPro" id="IPR008921">
    <property type="entry name" value="DNA_pol3_clamp-load_cplx_C"/>
</dbReference>
<dbReference type="EC" id="2.7.7.7" evidence="2"/>
<organism evidence="14">
    <name type="scientific">freshwater metagenome</name>
    <dbReference type="NCBI Taxonomy" id="449393"/>
    <lineage>
        <taxon>unclassified sequences</taxon>
        <taxon>metagenomes</taxon>
        <taxon>ecological metagenomes</taxon>
    </lineage>
</organism>
<dbReference type="InterPro" id="IPR027417">
    <property type="entry name" value="P-loop_NTPase"/>
</dbReference>
<keyword evidence="4" id="KW-0548">Nucleotidyltransferase</keyword>
<evidence type="ECO:0000259" key="13">
    <source>
        <dbReference type="SMART" id="SM00382"/>
    </source>
</evidence>
<dbReference type="Gene3D" id="1.10.8.60">
    <property type="match status" value="1"/>
</dbReference>
<proteinExistence type="inferred from homology"/>
<comment type="catalytic activity">
    <reaction evidence="11">
        <text>DNA(n) + a 2'-deoxyribonucleoside 5'-triphosphate = DNA(n+1) + diphosphate</text>
        <dbReference type="Rhea" id="RHEA:22508"/>
        <dbReference type="Rhea" id="RHEA-COMP:17339"/>
        <dbReference type="Rhea" id="RHEA-COMP:17340"/>
        <dbReference type="ChEBI" id="CHEBI:33019"/>
        <dbReference type="ChEBI" id="CHEBI:61560"/>
        <dbReference type="ChEBI" id="CHEBI:173112"/>
        <dbReference type="EC" id="2.7.7.7"/>
    </reaction>
</comment>
<gene>
    <name evidence="14" type="ORF">UFOPK1698_00247</name>
</gene>
<keyword evidence="7" id="KW-0547">Nucleotide-binding</keyword>
<dbReference type="EMBL" id="CAEZTP010000012">
    <property type="protein sequence ID" value="CAB4566351.1"/>
    <property type="molecule type" value="Genomic_DNA"/>
</dbReference>
<dbReference type="GO" id="GO:0003677">
    <property type="term" value="F:DNA binding"/>
    <property type="evidence" value="ECO:0007669"/>
    <property type="project" value="InterPro"/>
</dbReference>
<dbReference type="GO" id="GO:0003887">
    <property type="term" value="F:DNA-directed DNA polymerase activity"/>
    <property type="evidence" value="ECO:0007669"/>
    <property type="project" value="UniProtKB-KW"/>
</dbReference>
<dbReference type="Pfam" id="PF12169">
    <property type="entry name" value="DNA_pol3_gamma3"/>
    <property type="match status" value="1"/>
</dbReference>
<evidence type="ECO:0000256" key="6">
    <source>
        <dbReference type="ARBA" id="ARBA00022723"/>
    </source>
</evidence>
<evidence type="ECO:0000256" key="8">
    <source>
        <dbReference type="ARBA" id="ARBA00022833"/>
    </source>
</evidence>
<dbReference type="Gene3D" id="1.20.272.10">
    <property type="match status" value="1"/>
</dbReference>
<comment type="similarity">
    <text evidence="1">Belongs to the DnaX/STICHEL family.</text>
</comment>
<dbReference type="Pfam" id="PF22608">
    <property type="entry name" value="DNAX_ATPase_lid"/>
    <property type="match status" value="1"/>
</dbReference>
<evidence type="ECO:0000313" key="14">
    <source>
        <dbReference type="EMBL" id="CAB4566351.1"/>
    </source>
</evidence>
<dbReference type="CDD" id="cd18137">
    <property type="entry name" value="HLD_clamp_pol_III_gamma_tau"/>
    <property type="match status" value="1"/>
</dbReference>
<accession>A0A6J6DQE4</accession>
<dbReference type="InterPro" id="IPR050238">
    <property type="entry name" value="DNA_Rep/Repair_Clamp_Loader"/>
</dbReference>
<dbReference type="SUPFAM" id="SSF48019">
    <property type="entry name" value="post-AAA+ oligomerization domain-like"/>
    <property type="match status" value="1"/>
</dbReference>
<keyword evidence="5" id="KW-0235">DNA replication</keyword>
<evidence type="ECO:0000256" key="1">
    <source>
        <dbReference type="ARBA" id="ARBA00006360"/>
    </source>
</evidence>
<dbReference type="PANTHER" id="PTHR11669:SF0">
    <property type="entry name" value="PROTEIN STICHEL-LIKE 2"/>
    <property type="match status" value="1"/>
</dbReference>
<evidence type="ECO:0000256" key="12">
    <source>
        <dbReference type="SAM" id="MobiDB-lite"/>
    </source>
</evidence>
<feature type="domain" description="AAA+ ATPase" evidence="13">
    <location>
        <begin position="36"/>
        <end position="179"/>
    </location>
</feature>
<keyword evidence="8" id="KW-0862">Zinc</keyword>
<dbReference type="NCBIfam" id="TIGR02397">
    <property type="entry name" value="dnaX_nterm"/>
    <property type="match status" value="1"/>
</dbReference>
<evidence type="ECO:0000256" key="4">
    <source>
        <dbReference type="ARBA" id="ARBA00022695"/>
    </source>
</evidence>
<dbReference type="AlphaFoldDB" id="A0A6J6DQE4"/>
<dbReference type="GO" id="GO:0009360">
    <property type="term" value="C:DNA polymerase III complex"/>
    <property type="evidence" value="ECO:0007669"/>
    <property type="project" value="InterPro"/>
</dbReference>
<evidence type="ECO:0000256" key="5">
    <source>
        <dbReference type="ARBA" id="ARBA00022705"/>
    </source>
</evidence>
<evidence type="ECO:0000256" key="9">
    <source>
        <dbReference type="ARBA" id="ARBA00022840"/>
    </source>
</evidence>
<dbReference type="InterPro" id="IPR003593">
    <property type="entry name" value="AAA+_ATPase"/>
</dbReference>